<dbReference type="EC" id="5.2.1.8" evidence="2"/>
<dbReference type="PANTHER" id="PTHR47245">
    <property type="entry name" value="PEPTIDYLPROLYL ISOMERASE"/>
    <property type="match status" value="1"/>
</dbReference>
<feature type="domain" description="PpiC" evidence="8">
    <location>
        <begin position="189"/>
        <end position="290"/>
    </location>
</feature>
<evidence type="ECO:0000256" key="2">
    <source>
        <dbReference type="ARBA" id="ARBA00013194"/>
    </source>
</evidence>
<feature type="chain" id="PRO_5032901926" description="peptidylprolyl isomerase" evidence="7">
    <location>
        <begin position="29"/>
        <end position="336"/>
    </location>
</feature>
<evidence type="ECO:0000256" key="3">
    <source>
        <dbReference type="ARBA" id="ARBA00022729"/>
    </source>
</evidence>
<keyword evidence="5 6" id="KW-0413">Isomerase</keyword>
<dbReference type="Gene3D" id="1.10.4030.10">
    <property type="entry name" value="Porin chaperone SurA, peptide-binding domain"/>
    <property type="match status" value="1"/>
</dbReference>
<dbReference type="GO" id="GO:0003755">
    <property type="term" value="F:peptidyl-prolyl cis-trans isomerase activity"/>
    <property type="evidence" value="ECO:0007669"/>
    <property type="project" value="UniProtKB-KW"/>
</dbReference>
<dbReference type="SUPFAM" id="SSF54534">
    <property type="entry name" value="FKBP-like"/>
    <property type="match status" value="1"/>
</dbReference>
<dbReference type="Proteomes" id="UP000594464">
    <property type="component" value="Chromosome"/>
</dbReference>
<sequence>MNLIPNVKPLTISILALSVAFTSGSVFAHSGHKHEEGPTISIPEVVAKVNETNITRETIAQQLKKAIAKYKQRGMPLTPDQEKTATKKLINDEIDRTLLLQKGTELGIEVSHDQVSARIDEIKSQFESDTVFGHTLASEGITLKQYAAQLRDDLILEKVIGKEVEPRIKVSDEEIKNYYETNKSRFTTQPQRRASVLLIRIPKNSGSAGEASALKKMQSIQEQIKNGSDFADLTKRFSNDSLASKGGDLGYFNRKQMFAPFSSRAFDMKVGEVSDIFKTAHGFHLLKVTDAKEGADQSLEEVRESIMASIKQSKTNQAMQGYLESLKKKADIQVYF</sequence>
<keyword evidence="4 6" id="KW-0697">Rotamase</keyword>
<dbReference type="KEGG" id="nva:G3M78_00555"/>
<feature type="signal peptide" evidence="7">
    <location>
        <begin position="1"/>
        <end position="28"/>
    </location>
</feature>
<dbReference type="PROSITE" id="PS50198">
    <property type="entry name" value="PPIC_PPIASE_2"/>
    <property type="match status" value="1"/>
</dbReference>
<evidence type="ECO:0000256" key="4">
    <source>
        <dbReference type="ARBA" id="ARBA00023110"/>
    </source>
</evidence>
<comment type="catalytic activity">
    <reaction evidence="1">
        <text>[protein]-peptidylproline (omega=180) = [protein]-peptidylproline (omega=0)</text>
        <dbReference type="Rhea" id="RHEA:16237"/>
        <dbReference type="Rhea" id="RHEA-COMP:10747"/>
        <dbReference type="Rhea" id="RHEA-COMP:10748"/>
        <dbReference type="ChEBI" id="CHEBI:83833"/>
        <dbReference type="ChEBI" id="CHEBI:83834"/>
        <dbReference type="EC" id="5.2.1.8"/>
    </reaction>
</comment>
<protein>
    <recommendedName>
        <fullName evidence="2">peptidylprolyl isomerase</fullName>
        <ecNumber evidence="2">5.2.1.8</ecNumber>
    </recommendedName>
</protein>
<organism evidence="9 10">
    <name type="scientific">Candidatus Nitrohelix vancouverensis</name>
    <dbReference type="NCBI Taxonomy" id="2705534"/>
    <lineage>
        <taxon>Bacteria</taxon>
        <taxon>Pseudomonadati</taxon>
        <taxon>Nitrospinota/Tectimicrobiota group</taxon>
        <taxon>Nitrospinota</taxon>
        <taxon>Nitrospinia</taxon>
        <taxon>Nitrospinales</taxon>
        <taxon>Nitrospinaceae</taxon>
        <taxon>Candidatus Nitrohelix</taxon>
    </lineage>
</organism>
<name>A0A7T0BZY7_9BACT</name>
<dbReference type="InterPro" id="IPR046357">
    <property type="entry name" value="PPIase_dom_sf"/>
</dbReference>
<dbReference type="Pfam" id="PF13624">
    <property type="entry name" value="SurA_N_3"/>
    <property type="match status" value="1"/>
</dbReference>
<dbReference type="InterPro" id="IPR050245">
    <property type="entry name" value="PrsA_foldase"/>
</dbReference>
<dbReference type="EMBL" id="CP048620">
    <property type="protein sequence ID" value="QPJ63977.1"/>
    <property type="molecule type" value="Genomic_DNA"/>
</dbReference>
<evidence type="ECO:0000313" key="9">
    <source>
        <dbReference type="EMBL" id="QPJ63977.1"/>
    </source>
</evidence>
<dbReference type="PANTHER" id="PTHR47245:SF1">
    <property type="entry name" value="FOLDASE PROTEIN PRSA"/>
    <property type="match status" value="1"/>
</dbReference>
<evidence type="ECO:0000313" key="10">
    <source>
        <dbReference type="Proteomes" id="UP000594464"/>
    </source>
</evidence>
<evidence type="ECO:0000256" key="1">
    <source>
        <dbReference type="ARBA" id="ARBA00000971"/>
    </source>
</evidence>
<accession>A0A7T0BZY7</accession>
<dbReference type="SUPFAM" id="SSF109998">
    <property type="entry name" value="Triger factor/SurA peptide-binding domain-like"/>
    <property type="match status" value="1"/>
</dbReference>
<keyword evidence="3 7" id="KW-0732">Signal</keyword>
<dbReference type="Gene3D" id="3.10.50.40">
    <property type="match status" value="1"/>
</dbReference>
<dbReference type="Pfam" id="PF13616">
    <property type="entry name" value="Rotamase_3"/>
    <property type="match status" value="1"/>
</dbReference>
<dbReference type="InterPro" id="IPR000297">
    <property type="entry name" value="PPIase_PpiC"/>
</dbReference>
<evidence type="ECO:0000256" key="7">
    <source>
        <dbReference type="SAM" id="SignalP"/>
    </source>
</evidence>
<evidence type="ECO:0000256" key="6">
    <source>
        <dbReference type="PROSITE-ProRule" id="PRU00278"/>
    </source>
</evidence>
<evidence type="ECO:0000259" key="8">
    <source>
        <dbReference type="PROSITE" id="PS50198"/>
    </source>
</evidence>
<gene>
    <name evidence="9" type="ORF">G3M78_00555</name>
</gene>
<reference evidence="10" key="1">
    <citation type="submission" date="2020-02" db="EMBL/GenBank/DDBJ databases">
        <title>Genomic and physiological characterization of two novel Nitrospinaceae genera.</title>
        <authorList>
            <person name="Mueller A.J."/>
            <person name="Jung M.-Y."/>
            <person name="Strachan C.R."/>
            <person name="Herbold C.W."/>
            <person name="Kirkegaard R.H."/>
            <person name="Daims H."/>
        </authorList>
    </citation>
    <scope>NUCLEOTIDE SEQUENCE [LARGE SCALE GENOMIC DNA]</scope>
</reference>
<proteinExistence type="predicted"/>
<dbReference type="AlphaFoldDB" id="A0A7T0BZY7"/>
<dbReference type="InterPro" id="IPR027304">
    <property type="entry name" value="Trigger_fact/SurA_dom_sf"/>
</dbReference>
<evidence type="ECO:0000256" key="5">
    <source>
        <dbReference type="ARBA" id="ARBA00023235"/>
    </source>
</evidence>